<proteinExistence type="predicted"/>
<organism evidence="2 3">
    <name type="scientific">Argiope bruennichi</name>
    <name type="common">Wasp spider</name>
    <name type="synonym">Aranea bruennichi</name>
    <dbReference type="NCBI Taxonomy" id="94029"/>
    <lineage>
        <taxon>Eukaryota</taxon>
        <taxon>Metazoa</taxon>
        <taxon>Ecdysozoa</taxon>
        <taxon>Arthropoda</taxon>
        <taxon>Chelicerata</taxon>
        <taxon>Arachnida</taxon>
        <taxon>Araneae</taxon>
        <taxon>Araneomorphae</taxon>
        <taxon>Entelegynae</taxon>
        <taxon>Araneoidea</taxon>
        <taxon>Araneidae</taxon>
        <taxon>Argiope</taxon>
    </lineage>
</organism>
<gene>
    <name evidence="2" type="ORF">HNY73_017261</name>
</gene>
<reference evidence="2" key="2">
    <citation type="submission" date="2020-06" db="EMBL/GenBank/DDBJ databases">
        <authorList>
            <person name="Sheffer M."/>
        </authorList>
    </citation>
    <scope>NUCLEOTIDE SEQUENCE</scope>
</reference>
<accession>A0A8T0EL76</accession>
<feature type="signal peptide" evidence="1">
    <location>
        <begin position="1"/>
        <end position="21"/>
    </location>
</feature>
<dbReference type="Proteomes" id="UP000807504">
    <property type="component" value="Unassembled WGS sequence"/>
</dbReference>
<evidence type="ECO:0000256" key="1">
    <source>
        <dbReference type="SAM" id="SignalP"/>
    </source>
</evidence>
<dbReference type="AlphaFoldDB" id="A0A8T0EL76"/>
<comment type="caution">
    <text evidence="2">The sequence shown here is derived from an EMBL/GenBank/DDBJ whole genome shotgun (WGS) entry which is preliminary data.</text>
</comment>
<dbReference type="EMBL" id="JABXBU010002227">
    <property type="protein sequence ID" value="KAF8774742.1"/>
    <property type="molecule type" value="Genomic_DNA"/>
</dbReference>
<keyword evidence="1" id="KW-0732">Signal</keyword>
<evidence type="ECO:0000313" key="2">
    <source>
        <dbReference type="EMBL" id="KAF8774742.1"/>
    </source>
</evidence>
<reference evidence="2" key="1">
    <citation type="journal article" date="2020" name="bioRxiv">
        <title>Chromosome-level reference genome of the European wasp spider Argiope bruennichi: a resource for studies on range expansion and evolutionary adaptation.</title>
        <authorList>
            <person name="Sheffer M.M."/>
            <person name="Hoppe A."/>
            <person name="Krehenwinkel H."/>
            <person name="Uhl G."/>
            <person name="Kuss A.W."/>
            <person name="Jensen L."/>
            <person name="Jensen C."/>
            <person name="Gillespie R.G."/>
            <person name="Hoff K.J."/>
            <person name="Prost S."/>
        </authorList>
    </citation>
    <scope>NUCLEOTIDE SEQUENCE</scope>
</reference>
<keyword evidence="3" id="KW-1185">Reference proteome</keyword>
<sequence length="223" mass="24873">MILFLLGFLTLSKDFFSTSLGDVICQEDIFESCPRPKLFSMVPVDKAEYDALCPFLKDYIMCLERFQKDCTTKFFATPEEYTSILTAFSEFCEEGSLLNIIVTENLKCLNESLGNSFCTVQANTMATTFEDLLSVVTETDAEIPHVGSVCLRESFLVACTADEIAAKCSSLVKDAALEMIQRSYLIQEACSLEDIINILENGSLVELTPSYQEILNNALEQMS</sequence>
<evidence type="ECO:0000313" key="3">
    <source>
        <dbReference type="Proteomes" id="UP000807504"/>
    </source>
</evidence>
<feature type="chain" id="PRO_5035777646" evidence="1">
    <location>
        <begin position="22"/>
        <end position="223"/>
    </location>
</feature>
<name>A0A8T0EL76_ARGBR</name>
<protein>
    <submittedName>
        <fullName evidence="2">Uncharacterized protein</fullName>
    </submittedName>
</protein>